<dbReference type="PANTHER" id="PTHR43531:SF11">
    <property type="entry name" value="METHYL-ACCEPTING CHEMOTAXIS PROTEIN 3"/>
    <property type="match status" value="1"/>
</dbReference>
<evidence type="ECO:0000256" key="7">
    <source>
        <dbReference type="ARBA" id="ARBA00029447"/>
    </source>
</evidence>
<evidence type="ECO:0000256" key="6">
    <source>
        <dbReference type="ARBA" id="ARBA00023136"/>
    </source>
</evidence>
<keyword evidence="4 9" id="KW-0812">Transmembrane</keyword>
<dbReference type="GO" id="GO:0005886">
    <property type="term" value="C:plasma membrane"/>
    <property type="evidence" value="ECO:0007669"/>
    <property type="project" value="UniProtKB-SubCell"/>
</dbReference>
<keyword evidence="8" id="KW-0807">Transducer</keyword>
<evidence type="ECO:0000256" key="1">
    <source>
        <dbReference type="ARBA" id="ARBA00004651"/>
    </source>
</evidence>
<evidence type="ECO:0000256" key="8">
    <source>
        <dbReference type="PROSITE-ProRule" id="PRU00284"/>
    </source>
</evidence>
<dbReference type="EMBL" id="NXID01000003">
    <property type="protein sequence ID" value="RXK16821.1"/>
    <property type="molecule type" value="Genomic_DNA"/>
</dbReference>
<evidence type="ECO:0000313" key="13">
    <source>
        <dbReference type="Proteomes" id="UP000290092"/>
    </source>
</evidence>
<dbReference type="GO" id="GO:0004888">
    <property type="term" value="F:transmembrane signaling receptor activity"/>
    <property type="evidence" value="ECO:0007669"/>
    <property type="project" value="InterPro"/>
</dbReference>
<dbReference type="GO" id="GO:0006935">
    <property type="term" value="P:chemotaxis"/>
    <property type="evidence" value="ECO:0007669"/>
    <property type="project" value="UniProtKB-KW"/>
</dbReference>
<keyword evidence="13" id="KW-1185">Reference proteome</keyword>
<evidence type="ECO:0000313" key="12">
    <source>
        <dbReference type="EMBL" id="RXK16821.1"/>
    </source>
</evidence>
<dbReference type="GO" id="GO:0007165">
    <property type="term" value="P:signal transduction"/>
    <property type="evidence" value="ECO:0007669"/>
    <property type="project" value="UniProtKB-KW"/>
</dbReference>
<dbReference type="InterPro" id="IPR003660">
    <property type="entry name" value="HAMP_dom"/>
</dbReference>
<dbReference type="Gene3D" id="6.10.340.10">
    <property type="match status" value="1"/>
</dbReference>
<dbReference type="PRINTS" id="PR00260">
    <property type="entry name" value="CHEMTRNSDUCR"/>
</dbReference>
<dbReference type="PROSITE" id="PS50885">
    <property type="entry name" value="HAMP"/>
    <property type="match status" value="1"/>
</dbReference>
<keyword evidence="5 9" id="KW-1133">Transmembrane helix</keyword>
<dbReference type="SUPFAM" id="SSF58104">
    <property type="entry name" value="Methyl-accepting chemotaxis protein (MCP) signaling domain"/>
    <property type="match status" value="1"/>
</dbReference>
<proteinExistence type="inferred from homology"/>
<reference evidence="12 13" key="1">
    <citation type="submission" date="2017-09" db="EMBL/GenBank/DDBJ databases">
        <title>Genomics of the genus Arcobacter.</title>
        <authorList>
            <person name="Perez-Cataluna A."/>
            <person name="Figueras M.J."/>
            <person name="Salas-Masso N."/>
        </authorList>
    </citation>
    <scope>NUCLEOTIDE SEQUENCE [LARGE SCALE GENOMIC DNA]</scope>
    <source>
        <strain evidence="12 13">CECT 7386</strain>
    </source>
</reference>
<comment type="similarity">
    <text evidence="7">Belongs to the methyl-accepting chemotaxis (MCP) protein family.</text>
</comment>
<comment type="caution">
    <text evidence="12">The sequence shown here is derived from an EMBL/GenBank/DDBJ whole genome shotgun (WGS) entry which is preliminary data.</text>
</comment>
<feature type="domain" description="HAMP" evidence="11">
    <location>
        <begin position="440"/>
        <end position="487"/>
    </location>
</feature>
<dbReference type="Gene3D" id="3.30.450.20">
    <property type="entry name" value="PAS domain"/>
    <property type="match status" value="2"/>
</dbReference>
<dbReference type="Pfam" id="PF08269">
    <property type="entry name" value="dCache_2"/>
    <property type="match status" value="1"/>
</dbReference>
<accession>A0AAX2AKH9</accession>
<feature type="domain" description="Methyl-accepting transducer" evidence="10">
    <location>
        <begin position="537"/>
        <end position="766"/>
    </location>
</feature>
<gene>
    <name evidence="12" type="ORF">CP985_01295</name>
</gene>
<evidence type="ECO:0000259" key="11">
    <source>
        <dbReference type="PROSITE" id="PS50885"/>
    </source>
</evidence>
<feature type="transmembrane region" description="Helical" evidence="9">
    <location>
        <begin position="352"/>
        <end position="374"/>
    </location>
</feature>
<dbReference type="Pfam" id="PF00672">
    <property type="entry name" value="HAMP"/>
    <property type="match status" value="1"/>
</dbReference>
<dbReference type="Pfam" id="PF00015">
    <property type="entry name" value="MCPsignal"/>
    <property type="match status" value="1"/>
</dbReference>
<dbReference type="InterPro" id="IPR033480">
    <property type="entry name" value="sCache_2"/>
</dbReference>
<dbReference type="SMART" id="SM00283">
    <property type="entry name" value="MA"/>
    <property type="match status" value="1"/>
</dbReference>
<comment type="subcellular location">
    <subcellularLocation>
        <location evidence="1">Cell membrane</location>
        <topology evidence="1">Multi-pass membrane protein</topology>
    </subcellularLocation>
</comment>
<evidence type="ECO:0000256" key="4">
    <source>
        <dbReference type="ARBA" id="ARBA00022692"/>
    </source>
</evidence>
<evidence type="ECO:0000256" key="2">
    <source>
        <dbReference type="ARBA" id="ARBA00022475"/>
    </source>
</evidence>
<dbReference type="CDD" id="cd12912">
    <property type="entry name" value="PDC2_MCP_like"/>
    <property type="match status" value="1"/>
</dbReference>
<evidence type="ECO:0000256" key="5">
    <source>
        <dbReference type="ARBA" id="ARBA00022989"/>
    </source>
</evidence>
<dbReference type="Gene3D" id="1.10.287.950">
    <property type="entry name" value="Methyl-accepting chemotaxis protein"/>
    <property type="match status" value="1"/>
</dbReference>
<evidence type="ECO:0000256" key="3">
    <source>
        <dbReference type="ARBA" id="ARBA00022500"/>
    </source>
</evidence>
<dbReference type="PANTHER" id="PTHR43531">
    <property type="entry name" value="PROTEIN ICFG"/>
    <property type="match status" value="1"/>
</dbReference>
<organism evidence="12 13">
    <name type="scientific">Malaciobacter mytili LMG 24559</name>
    <dbReference type="NCBI Taxonomy" id="1032238"/>
    <lineage>
        <taxon>Bacteria</taxon>
        <taxon>Pseudomonadati</taxon>
        <taxon>Campylobacterota</taxon>
        <taxon>Epsilonproteobacteria</taxon>
        <taxon>Campylobacterales</taxon>
        <taxon>Arcobacteraceae</taxon>
        <taxon>Malaciobacter</taxon>
    </lineage>
</organism>
<dbReference type="PROSITE" id="PS50111">
    <property type="entry name" value="CHEMOTAXIS_TRANSDUC_2"/>
    <property type="match status" value="1"/>
</dbReference>
<keyword evidence="2" id="KW-1003">Cell membrane</keyword>
<dbReference type="InterPro" id="IPR004090">
    <property type="entry name" value="Chemotax_Me-accpt_rcpt"/>
</dbReference>
<dbReference type="Proteomes" id="UP000290092">
    <property type="component" value="Unassembled WGS sequence"/>
</dbReference>
<dbReference type="AlphaFoldDB" id="A0AAX2AKH9"/>
<sequence length="792" mass="89320">MNLFKNLNIRAKILSIVITTVLIIAIIIAMKAIYSIEVLTQKNIENYEKEAYAQKEMELRSYVSMAVKSVKSFHERTSKEKIQKLVEEELNKNTDFLFSIINDQYETYKNRLSTNELKAKLIEIVEATKFGEDGYFFINDFSNNMVAHPNKSLVGKDFSNVKDKNGVYFVKEMTKIVEKSKEGFISYVFNKPGSTQLETKISYGRIFAPYNWVIVTGRYLDNLDEEMQKAALRNLSEMRYSKDGYFWVNDSNYVLLMNPNNQKNIGKNMKESLDSNGKKYFQEFVRVAKEKKEGLVKYYKNKPGEKVAKQKFSYIAYFEPWDWIVGTGTYIEDIENNIAKMIERSNEEINSVILQIIIISIIVVVLVSLIISYISNKILVTPIENLKEGLLQFFKFLNNETTEVKQLEVYANDEIGHMSNVVNENIKNTKRVIEEDKQVIAEVSNLVEHISSGELSGRITKTSSNPSIKELILVFNDMMQHLQDIVKHSLNVLKKYQQNDFRVETTMKCSGEICDLMNGINDLGHTISEMLVENKRNGLTLNESAKVLLRNVDILNSSSQESASSLEETAAALEEITGNIRENVNHIHTMSQYANELNNSSKQGNDLATKTSVSMDEIDSQVMAINEAITVIDQIAFQTNILSLNAAVEAATAGEAGKGFAVVAQEVRNLASRSADAAKEIKDLVEHATLKANEGKNIADEMIKGYSLLNENISKTIILIEDVANASKEQQVGIEQINDAIADLDQQTQKNANVAMKTKDIASQTSSISQKIVDNADAKEFIGKNEVKALSL</sequence>
<keyword evidence="6 9" id="KW-0472">Membrane</keyword>
<evidence type="ECO:0000256" key="9">
    <source>
        <dbReference type="SAM" id="Phobius"/>
    </source>
</evidence>
<protein>
    <submittedName>
        <fullName evidence="12">Chemotaxis protein</fullName>
    </submittedName>
</protein>
<feature type="transmembrane region" description="Helical" evidence="9">
    <location>
        <begin position="12"/>
        <end position="34"/>
    </location>
</feature>
<dbReference type="RefSeq" id="WP_114841669.1">
    <property type="nucleotide sequence ID" value="NZ_CP031219.1"/>
</dbReference>
<name>A0AAX2AKH9_9BACT</name>
<evidence type="ECO:0000259" key="10">
    <source>
        <dbReference type="PROSITE" id="PS50111"/>
    </source>
</evidence>
<keyword evidence="3" id="KW-0145">Chemotaxis</keyword>
<dbReference type="SMART" id="SM01049">
    <property type="entry name" value="Cache_2"/>
    <property type="match status" value="2"/>
</dbReference>
<dbReference type="KEGG" id="amyt:AMYT_1225"/>
<dbReference type="InterPro" id="IPR004010">
    <property type="entry name" value="Double_Cache_2"/>
</dbReference>
<dbReference type="InterPro" id="IPR051310">
    <property type="entry name" value="MCP_chemotaxis"/>
</dbReference>
<dbReference type="InterPro" id="IPR004089">
    <property type="entry name" value="MCPsignal_dom"/>
</dbReference>